<organism evidence="1 2">
    <name type="scientific">Aphis glycines</name>
    <name type="common">Soybean aphid</name>
    <dbReference type="NCBI Taxonomy" id="307491"/>
    <lineage>
        <taxon>Eukaryota</taxon>
        <taxon>Metazoa</taxon>
        <taxon>Ecdysozoa</taxon>
        <taxon>Arthropoda</taxon>
        <taxon>Hexapoda</taxon>
        <taxon>Insecta</taxon>
        <taxon>Pterygota</taxon>
        <taxon>Neoptera</taxon>
        <taxon>Paraneoptera</taxon>
        <taxon>Hemiptera</taxon>
        <taxon>Sternorrhyncha</taxon>
        <taxon>Aphidomorpha</taxon>
        <taxon>Aphidoidea</taxon>
        <taxon>Aphididae</taxon>
        <taxon>Aphidini</taxon>
        <taxon>Aphis</taxon>
        <taxon>Aphis</taxon>
    </lineage>
</organism>
<evidence type="ECO:0000313" key="2">
    <source>
        <dbReference type="Proteomes" id="UP000475862"/>
    </source>
</evidence>
<protein>
    <submittedName>
        <fullName evidence="1">Uncharacterized protein</fullName>
    </submittedName>
</protein>
<sequence>MDVIKLEKDSERSDECIDFTMIGCFRWQNEYPRCIIELKSKKFPKTTKSDRKREFQTKSMFLYSYNSKTNYCKCLKLLSNVYMSVIYTRFNFQNIMASFELLIDNTNFRFSNLNQKFLRNLLKSRKITSNFVVENSLNYLYLYFSSNIDKIRQNHEYLQIILSLKYKPPFSTSTGKYIIS</sequence>
<name>A0A6G0U809_APHGL</name>
<dbReference type="AlphaFoldDB" id="A0A6G0U809"/>
<dbReference type="Proteomes" id="UP000475862">
    <property type="component" value="Unassembled WGS sequence"/>
</dbReference>
<proteinExistence type="predicted"/>
<accession>A0A6G0U809</accession>
<comment type="caution">
    <text evidence="1">The sequence shown here is derived from an EMBL/GenBank/DDBJ whole genome shotgun (WGS) entry which is preliminary data.</text>
</comment>
<keyword evidence="2" id="KW-1185">Reference proteome</keyword>
<gene>
    <name evidence="1" type="ORF">AGLY_000804</name>
</gene>
<dbReference type="EMBL" id="VYZN01000001">
    <property type="protein sequence ID" value="KAE9545261.1"/>
    <property type="molecule type" value="Genomic_DNA"/>
</dbReference>
<reference evidence="1 2" key="1">
    <citation type="submission" date="2019-08" db="EMBL/GenBank/DDBJ databases">
        <title>The genome of the soybean aphid Biotype 1, its phylome, world population structure and adaptation to the North American continent.</title>
        <authorList>
            <person name="Giordano R."/>
            <person name="Donthu R.K."/>
            <person name="Hernandez A.G."/>
            <person name="Wright C.L."/>
            <person name="Zimin A.V."/>
        </authorList>
    </citation>
    <scope>NUCLEOTIDE SEQUENCE [LARGE SCALE GENOMIC DNA]</scope>
    <source>
        <tissue evidence="1">Whole aphids</tissue>
    </source>
</reference>
<evidence type="ECO:0000313" key="1">
    <source>
        <dbReference type="EMBL" id="KAE9545261.1"/>
    </source>
</evidence>